<evidence type="ECO:0000313" key="2">
    <source>
        <dbReference type="EMBL" id="MDQ0419626.1"/>
    </source>
</evidence>
<dbReference type="InterPro" id="IPR000627">
    <property type="entry name" value="Intradiol_dOase_C"/>
</dbReference>
<dbReference type="RefSeq" id="WP_307369333.1">
    <property type="nucleotide sequence ID" value="NZ_JAUSUW010000002.1"/>
</dbReference>
<evidence type="ECO:0000259" key="1">
    <source>
        <dbReference type="Pfam" id="PF00775"/>
    </source>
</evidence>
<dbReference type="Pfam" id="PF00775">
    <property type="entry name" value="Dioxygenase_C"/>
    <property type="match status" value="1"/>
</dbReference>
<feature type="domain" description="Intradiol ring-cleavage dioxygenases" evidence="1">
    <location>
        <begin position="108"/>
        <end position="199"/>
    </location>
</feature>
<comment type="caution">
    <text evidence="2">The sequence shown here is derived from an EMBL/GenBank/DDBJ whole genome shotgun (WGS) entry which is preliminary data.</text>
</comment>
<gene>
    <name evidence="2" type="ORF">J2045_000639</name>
</gene>
<dbReference type="Gene3D" id="2.60.130.10">
    <property type="entry name" value="Aromatic compound dioxygenase"/>
    <property type="match status" value="1"/>
</dbReference>
<evidence type="ECO:0000313" key="3">
    <source>
        <dbReference type="Proteomes" id="UP001238496"/>
    </source>
</evidence>
<dbReference type="EMBL" id="JAUSUW010000002">
    <property type="protein sequence ID" value="MDQ0419626.1"/>
    <property type="molecule type" value="Genomic_DNA"/>
</dbReference>
<reference evidence="2 3" key="1">
    <citation type="submission" date="2023-07" db="EMBL/GenBank/DDBJ databases">
        <title>Genomic Encyclopedia of Type Strains, Phase IV (KMG-IV): sequencing the most valuable type-strain genomes for metagenomic binning, comparative biology and taxonomic classification.</title>
        <authorList>
            <person name="Goeker M."/>
        </authorList>
    </citation>
    <scope>NUCLEOTIDE SEQUENCE [LARGE SCALE GENOMIC DNA]</scope>
    <source>
        <strain evidence="2 3">DSM 1111</strain>
    </source>
</reference>
<name>A0ABU0G2R8_9HYPH</name>
<keyword evidence="3" id="KW-1185">Reference proteome</keyword>
<dbReference type="SUPFAM" id="SSF49482">
    <property type="entry name" value="Aromatic compound dioxygenase"/>
    <property type="match status" value="1"/>
</dbReference>
<accession>A0ABU0G2R8</accession>
<proteinExistence type="predicted"/>
<sequence>MQRRTLIIGGGTATALAVASAGYVGFPRAAVGVSTRSYDWKGSDFLAGGTRTIPADLPEPVFRASPNCVATCARTLGPCHVESPLRKDISAGIPGLPTRLSIRLVSMPDCRPIAGANVELWHTNAGGIYSGDAANMCNPDDPQAKAADFARGLQVTDSDGRVDFLTVYPGWYRTRTVHIHLRVVVDGQELLVSQLLFDDSLSDVIYADHPDYAGRGERRVRNDNDGIFSKNEVADYIFDVEKLDAGVLQGSFTIGLAQDRC</sequence>
<organism evidence="2 3">
    <name type="scientific">Peteryoungia aggregata LMG 23059</name>
    <dbReference type="NCBI Taxonomy" id="1368425"/>
    <lineage>
        <taxon>Bacteria</taxon>
        <taxon>Pseudomonadati</taxon>
        <taxon>Pseudomonadota</taxon>
        <taxon>Alphaproteobacteria</taxon>
        <taxon>Hyphomicrobiales</taxon>
        <taxon>Rhizobiaceae</taxon>
        <taxon>Peteryoungia</taxon>
    </lineage>
</organism>
<dbReference type="PANTHER" id="PTHR34315:SF1">
    <property type="entry name" value="INTRADIOL RING-CLEAVAGE DIOXYGENASES DOMAIN-CONTAINING PROTEIN-RELATED"/>
    <property type="match status" value="1"/>
</dbReference>
<dbReference type="InterPro" id="IPR015889">
    <property type="entry name" value="Intradiol_dOase_core"/>
</dbReference>
<dbReference type="Proteomes" id="UP001238496">
    <property type="component" value="Unassembled WGS sequence"/>
</dbReference>
<protein>
    <submittedName>
        <fullName evidence="2">Protocatechuate 3,4-dioxygenase beta subunit</fullName>
    </submittedName>
</protein>
<dbReference type="PANTHER" id="PTHR34315">
    <property type="match status" value="1"/>
</dbReference>